<evidence type="ECO:0000256" key="5">
    <source>
        <dbReference type="ARBA" id="ARBA00023002"/>
    </source>
</evidence>
<dbReference type="InterPro" id="IPR020867">
    <property type="entry name" value="THF_DH/CycHdrlase_CS"/>
</dbReference>
<evidence type="ECO:0000256" key="6">
    <source>
        <dbReference type="ARBA" id="ARBA00023268"/>
    </source>
</evidence>
<evidence type="ECO:0000256" key="3">
    <source>
        <dbReference type="ARBA" id="ARBA00022563"/>
    </source>
</evidence>
<dbReference type="InterPro" id="IPR000672">
    <property type="entry name" value="THF_DH/CycHdrlase"/>
</dbReference>
<dbReference type="SUPFAM" id="SSF51735">
    <property type="entry name" value="NAD(P)-binding Rossmann-fold domains"/>
    <property type="match status" value="1"/>
</dbReference>
<keyword evidence="5" id="KW-0560">Oxidoreductase</keyword>
<dbReference type="SUPFAM" id="SSF53223">
    <property type="entry name" value="Aminoacid dehydrogenase-like, N-terminal domain"/>
    <property type="match status" value="1"/>
</dbReference>
<dbReference type="PROSITE" id="PS00766">
    <property type="entry name" value="THF_DHG_CYH_1"/>
    <property type="match status" value="1"/>
</dbReference>
<dbReference type="EC" id="3.5.4.9" evidence="2"/>
<keyword evidence="11" id="KW-1185">Reference proteome</keyword>
<dbReference type="PRINTS" id="PR00085">
    <property type="entry name" value="THFDHDRGNASE"/>
</dbReference>
<dbReference type="InterPro" id="IPR020630">
    <property type="entry name" value="THF_DH/CycHdrlase_cat_dom"/>
</dbReference>
<dbReference type="FunFam" id="3.40.50.10860:FF:000005">
    <property type="entry name" value="C-1-tetrahydrofolate synthase, cytoplasmic, putative"/>
    <property type="match status" value="1"/>
</dbReference>
<dbReference type="CDD" id="cd01080">
    <property type="entry name" value="NAD_bind_m-THF_DH_Cyclohyd"/>
    <property type="match status" value="1"/>
</dbReference>
<dbReference type="PANTHER" id="PTHR48099">
    <property type="entry name" value="C-1-TETRAHYDROFOLATE SYNTHASE, CYTOPLASMIC-RELATED"/>
    <property type="match status" value="1"/>
</dbReference>
<dbReference type="AlphaFoldDB" id="A0ABD0J1H5"/>
<evidence type="ECO:0000256" key="4">
    <source>
        <dbReference type="ARBA" id="ARBA00022801"/>
    </source>
</evidence>
<keyword evidence="6" id="KW-0511">Multifunctional enzyme</keyword>
<evidence type="ECO:0000313" key="11">
    <source>
        <dbReference type="Proteomes" id="UP001519460"/>
    </source>
</evidence>
<name>A0ABD0J1H5_9CAEN</name>
<dbReference type="InterPro" id="IPR046346">
    <property type="entry name" value="Aminoacid_DH-like_N_sf"/>
</dbReference>
<keyword evidence="3" id="KW-0554">One-carbon metabolism</keyword>
<protein>
    <recommendedName>
        <fullName evidence="2">methenyltetrahydrofolate cyclohydrolase</fullName>
        <ecNumber evidence="2">3.5.4.9</ecNumber>
    </recommendedName>
</protein>
<comment type="subunit">
    <text evidence="1">Homodimer.</text>
</comment>
<dbReference type="Gene3D" id="3.40.50.10860">
    <property type="entry name" value="Leucine Dehydrogenase, chain A, domain 1"/>
    <property type="match status" value="1"/>
</dbReference>
<evidence type="ECO:0000313" key="10">
    <source>
        <dbReference type="EMBL" id="KAK7450209.1"/>
    </source>
</evidence>
<dbReference type="GO" id="GO:0004477">
    <property type="term" value="F:methenyltetrahydrofolate cyclohydrolase activity"/>
    <property type="evidence" value="ECO:0007669"/>
    <property type="project" value="UniProtKB-EC"/>
</dbReference>
<dbReference type="Gene3D" id="3.40.50.720">
    <property type="entry name" value="NAD(P)-binding Rossmann-like Domain"/>
    <property type="match status" value="1"/>
</dbReference>
<evidence type="ECO:0000256" key="1">
    <source>
        <dbReference type="ARBA" id="ARBA00011738"/>
    </source>
</evidence>
<sequence>MTSSALLRRFLLQCANYAPARCGLHRHRIPATVGMFCKNVHLASEQRSSAQLIDGKAIAKDIKNKVKAEVDQITQSGARPPQLTVVLVGSDPASVVYVSNKVKAAQYTGITSDTIRLPDTITEEELLKEIQILNKDPGVDGLLVQLPVPSHIRERMVCDAVAPHKDVDGFNTMNIGRFCVDEKSFVPATPAAVMEMIRRSGVSTFGKNAVVCGRSKNVGLPIAIFLHGDEANGNNAGDATTTICHRYTPPDQLTYYTKNADFIITATGVPNLITADMVKEGVVVIDVGITRIPDPSRPSKTKLVGDVDFEGVSQKASFITPVPGGVGPVTVAMLMRNTLLAYKKDIEFPNMN</sequence>
<organism evidence="10 11">
    <name type="scientific">Batillaria attramentaria</name>
    <dbReference type="NCBI Taxonomy" id="370345"/>
    <lineage>
        <taxon>Eukaryota</taxon>
        <taxon>Metazoa</taxon>
        <taxon>Spiralia</taxon>
        <taxon>Lophotrochozoa</taxon>
        <taxon>Mollusca</taxon>
        <taxon>Gastropoda</taxon>
        <taxon>Caenogastropoda</taxon>
        <taxon>Sorbeoconcha</taxon>
        <taxon>Cerithioidea</taxon>
        <taxon>Batillariidae</taxon>
        <taxon>Batillaria</taxon>
    </lineage>
</organism>
<proteinExistence type="inferred from homology"/>
<comment type="caution">
    <text evidence="10">The sequence shown here is derived from an EMBL/GenBank/DDBJ whole genome shotgun (WGS) entry which is preliminary data.</text>
</comment>
<dbReference type="GO" id="GO:0016491">
    <property type="term" value="F:oxidoreductase activity"/>
    <property type="evidence" value="ECO:0007669"/>
    <property type="project" value="UniProtKB-KW"/>
</dbReference>
<dbReference type="GO" id="GO:0006730">
    <property type="term" value="P:one-carbon metabolic process"/>
    <property type="evidence" value="ECO:0007669"/>
    <property type="project" value="UniProtKB-KW"/>
</dbReference>
<dbReference type="InterPro" id="IPR020631">
    <property type="entry name" value="THF_DH/CycHdrlase_NAD-bd_dom"/>
</dbReference>
<dbReference type="Proteomes" id="UP001519460">
    <property type="component" value="Unassembled WGS sequence"/>
</dbReference>
<keyword evidence="4" id="KW-0378">Hydrolase</keyword>
<dbReference type="EMBL" id="JACVVK020000744">
    <property type="protein sequence ID" value="KAK7450209.1"/>
    <property type="molecule type" value="Genomic_DNA"/>
</dbReference>
<feature type="domain" description="Tetrahydrofolate dehydrogenase/cyclohydrolase catalytic" evidence="8">
    <location>
        <begin position="53"/>
        <end position="168"/>
    </location>
</feature>
<comment type="catalytic activity">
    <reaction evidence="7">
        <text>(6R)-5,10-methenyltetrahydrofolate + H2O = (6R)-10-formyltetrahydrofolate + H(+)</text>
        <dbReference type="Rhea" id="RHEA:23700"/>
        <dbReference type="ChEBI" id="CHEBI:15377"/>
        <dbReference type="ChEBI" id="CHEBI:15378"/>
        <dbReference type="ChEBI" id="CHEBI:57455"/>
        <dbReference type="ChEBI" id="CHEBI:195366"/>
        <dbReference type="EC" id="3.5.4.9"/>
    </reaction>
</comment>
<dbReference type="Pfam" id="PF02882">
    <property type="entry name" value="THF_DHG_CYH_C"/>
    <property type="match status" value="1"/>
</dbReference>
<evidence type="ECO:0000256" key="7">
    <source>
        <dbReference type="ARBA" id="ARBA00036357"/>
    </source>
</evidence>
<reference evidence="10 11" key="1">
    <citation type="journal article" date="2023" name="Sci. Data">
        <title>Genome assembly of the Korean intertidal mud-creeper Batillaria attramentaria.</title>
        <authorList>
            <person name="Patra A.K."/>
            <person name="Ho P.T."/>
            <person name="Jun S."/>
            <person name="Lee S.J."/>
            <person name="Kim Y."/>
            <person name="Won Y.J."/>
        </authorList>
    </citation>
    <scope>NUCLEOTIDE SEQUENCE [LARGE SCALE GENOMIC DNA]</scope>
    <source>
        <strain evidence="10">Wonlab-2016</strain>
    </source>
</reference>
<dbReference type="PANTHER" id="PTHR48099:SF11">
    <property type="entry name" value="BIFUNCTIONAL METHYLENETETRAHYDROFOLATE DEHYDROGENASE_CYCLOHYDROLASE, MITOCHONDRIAL"/>
    <property type="match status" value="1"/>
</dbReference>
<evidence type="ECO:0000259" key="8">
    <source>
        <dbReference type="Pfam" id="PF00763"/>
    </source>
</evidence>
<dbReference type="HAMAP" id="MF_01576">
    <property type="entry name" value="THF_DHG_CYH"/>
    <property type="match status" value="1"/>
</dbReference>
<gene>
    <name evidence="10" type="ORF">BaRGS_00039975</name>
</gene>
<accession>A0ABD0J1H5</accession>
<dbReference type="Pfam" id="PF00763">
    <property type="entry name" value="THF_DHG_CYH"/>
    <property type="match status" value="1"/>
</dbReference>
<evidence type="ECO:0000256" key="2">
    <source>
        <dbReference type="ARBA" id="ARBA00012776"/>
    </source>
</evidence>
<dbReference type="FunFam" id="3.40.50.720:FF:000070">
    <property type="entry name" value="probable bifunctional methylenetetrahydrofolate dehydrogenase/cyclohydrolase 2"/>
    <property type="match status" value="1"/>
</dbReference>
<evidence type="ECO:0000259" key="9">
    <source>
        <dbReference type="Pfam" id="PF02882"/>
    </source>
</evidence>
<dbReference type="InterPro" id="IPR036291">
    <property type="entry name" value="NAD(P)-bd_dom_sf"/>
</dbReference>
<feature type="domain" description="Tetrahydrofolate dehydrogenase/cyclohydrolase NAD(P)-binding" evidence="9">
    <location>
        <begin position="187"/>
        <end position="344"/>
    </location>
</feature>